<accession>A0A4R3MBC1</accession>
<dbReference type="Pfam" id="PF01565">
    <property type="entry name" value="FAD_binding_4"/>
    <property type="match status" value="1"/>
</dbReference>
<keyword evidence="1" id="KW-0285">Flavoprotein</keyword>
<dbReference type="NCBIfam" id="NF008439">
    <property type="entry name" value="PRK11282.1"/>
    <property type="match status" value="1"/>
</dbReference>
<sequence length="394" mass="40746">MPDFRPDDEASVAETVRAARIDGPLEITGGATKRGLGRPTQTAATLSLDRLSGITLYEPAELVISAKAGTPLAELESTLAAGGQRLAFDPPRLTALWEGDPARASIGAVVAANLAGPRRIHAGAARDSLIGVRLVNGRGEIVKNGGRVMKNVTGYDLVKLMAGAFGTLGVLTEVTFKVLPSPETEATLIFSGLSEADAVACLSAGLGSPWEVTGAAHLPGWAGSPAETLLRLEGFEAQMTYRAGALAAHLVAHGVPDVLRGEASAARWREVGELAPLGDVSALAVWKISTRPASGPSVAAALRRAGVSRLFLDWGGGLIWAACEPAGDAQAGPIRAALAAHGGHATLMKAPDEIRAAAEVFHPLPTPVMELTRKIKDAFDPARVLNPGRMYAGV</sequence>
<dbReference type="PANTHER" id="PTHR11748">
    <property type="entry name" value="D-LACTATE DEHYDROGENASE"/>
    <property type="match status" value="1"/>
</dbReference>
<dbReference type="InterPro" id="IPR016164">
    <property type="entry name" value="FAD-linked_Oxase-like_C"/>
</dbReference>
<dbReference type="GO" id="GO:0071949">
    <property type="term" value="F:FAD binding"/>
    <property type="evidence" value="ECO:0007669"/>
    <property type="project" value="InterPro"/>
</dbReference>
<evidence type="ECO:0000256" key="2">
    <source>
        <dbReference type="ARBA" id="ARBA00022827"/>
    </source>
</evidence>
<dbReference type="SUPFAM" id="SSF56176">
    <property type="entry name" value="FAD-binding/transporter-associated domain-like"/>
    <property type="match status" value="1"/>
</dbReference>
<dbReference type="Gene3D" id="3.30.465.10">
    <property type="match status" value="1"/>
</dbReference>
<proteinExistence type="predicted"/>
<protein>
    <submittedName>
        <fullName evidence="4">Glycolate oxidase FAD binding subunit</fullName>
    </submittedName>
</protein>
<reference evidence="4 5" key="1">
    <citation type="submission" date="2019-03" db="EMBL/GenBank/DDBJ databases">
        <title>Genomic Encyclopedia of Type Strains, Phase IV (KMG-IV): sequencing the most valuable type-strain genomes for metagenomic binning, comparative biology and taxonomic classification.</title>
        <authorList>
            <person name="Goeker M."/>
        </authorList>
    </citation>
    <scope>NUCLEOTIDE SEQUENCE [LARGE SCALE GENOMIC DNA]</scope>
    <source>
        <strain evidence="4 5">DSM 19345</strain>
    </source>
</reference>
<gene>
    <name evidence="4" type="ORF">EDC22_106228</name>
</gene>
<dbReference type="AlphaFoldDB" id="A0A4R3MBC1"/>
<evidence type="ECO:0000259" key="3">
    <source>
        <dbReference type="PROSITE" id="PS51387"/>
    </source>
</evidence>
<dbReference type="InterPro" id="IPR036318">
    <property type="entry name" value="FAD-bd_PCMH-like_sf"/>
</dbReference>
<dbReference type="GO" id="GO:0003824">
    <property type="term" value="F:catalytic activity"/>
    <property type="evidence" value="ECO:0007669"/>
    <property type="project" value="InterPro"/>
</dbReference>
<evidence type="ECO:0000256" key="1">
    <source>
        <dbReference type="ARBA" id="ARBA00022630"/>
    </source>
</evidence>
<keyword evidence="2" id="KW-0274">FAD</keyword>
<evidence type="ECO:0000313" key="5">
    <source>
        <dbReference type="Proteomes" id="UP000295678"/>
    </source>
</evidence>
<feature type="domain" description="FAD-binding PCMH-type" evidence="3">
    <location>
        <begin position="1"/>
        <end position="181"/>
    </location>
</feature>
<dbReference type="PROSITE" id="PS51387">
    <property type="entry name" value="FAD_PCMH"/>
    <property type="match status" value="1"/>
</dbReference>
<name>A0A4R3MBC1_9HYPH</name>
<evidence type="ECO:0000313" key="4">
    <source>
        <dbReference type="EMBL" id="TCT10033.1"/>
    </source>
</evidence>
<dbReference type="Proteomes" id="UP000295678">
    <property type="component" value="Unassembled WGS sequence"/>
</dbReference>
<dbReference type="RefSeq" id="WP_132806875.1">
    <property type="nucleotide sequence ID" value="NZ_SMAK01000006.1"/>
</dbReference>
<dbReference type="PANTHER" id="PTHR11748:SF103">
    <property type="entry name" value="GLYCOLATE OXIDASE SUBUNIT GLCE"/>
    <property type="match status" value="1"/>
</dbReference>
<dbReference type="InterPro" id="IPR006094">
    <property type="entry name" value="Oxid_FAD_bind_N"/>
</dbReference>
<dbReference type="EMBL" id="SMAK01000006">
    <property type="protein sequence ID" value="TCT10033.1"/>
    <property type="molecule type" value="Genomic_DNA"/>
</dbReference>
<dbReference type="SUPFAM" id="SSF55103">
    <property type="entry name" value="FAD-linked oxidases, C-terminal domain"/>
    <property type="match status" value="1"/>
</dbReference>
<comment type="caution">
    <text evidence="4">The sequence shown here is derived from an EMBL/GenBank/DDBJ whole genome shotgun (WGS) entry which is preliminary data.</text>
</comment>
<dbReference type="InterPro" id="IPR016169">
    <property type="entry name" value="FAD-bd_PCMH_sub2"/>
</dbReference>
<dbReference type="OrthoDB" id="9811557at2"/>
<dbReference type="InterPro" id="IPR016166">
    <property type="entry name" value="FAD-bd_PCMH"/>
</dbReference>
<keyword evidence="5" id="KW-1185">Reference proteome</keyword>
<organism evidence="4 5">
    <name type="scientific">Tepidamorphus gemmatus</name>
    <dbReference type="NCBI Taxonomy" id="747076"/>
    <lineage>
        <taxon>Bacteria</taxon>
        <taxon>Pseudomonadati</taxon>
        <taxon>Pseudomonadota</taxon>
        <taxon>Alphaproteobacteria</taxon>
        <taxon>Hyphomicrobiales</taxon>
        <taxon>Tepidamorphaceae</taxon>
        <taxon>Tepidamorphus</taxon>
    </lineage>
</organism>